<gene>
    <name evidence="1" type="ORF">EFB08_02535</name>
</gene>
<organism evidence="1 2">
    <name type="scientific">Rufibacter latericius</name>
    <dbReference type="NCBI Taxonomy" id="2487040"/>
    <lineage>
        <taxon>Bacteria</taxon>
        <taxon>Pseudomonadati</taxon>
        <taxon>Bacteroidota</taxon>
        <taxon>Cytophagia</taxon>
        <taxon>Cytophagales</taxon>
        <taxon>Hymenobacteraceae</taxon>
        <taxon>Rufibacter</taxon>
    </lineage>
</organism>
<comment type="caution">
    <text evidence="1">The sequence shown here is derived from an EMBL/GenBank/DDBJ whole genome shotgun (WGS) entry which is preliminary data.</text>
</comment>
<proteinExistence type="predicted"/>
<evidence type="ECO:0000313" key="2">
    <source>
        <dbReference type="Proteomes" id="UP000272117"/>
    </source>
</evidence>
<dbReference type="RefSeq" id="WP_123125321.1">
    <property type="nucleotide sequence ID" value="NZ_RJJD01000001.1"/>
</dbReference>
<evidence type="ECO:0000313" key="1">
    <source>
        <dbReference type="EMBL" id="RNI31419.1"/>
    </source>
</evidence>
<name>A0A3M9N0U0_9BACT</name>
<protein>
    <recommendedName>
        <fullName evidence="3">STAS/SEC14 domain-containing protein</fullName>
    </recommendedName>
</protein>
<reference evidence="1 2" key="1">
    <citation type="submission" date="2018-11" db="EMBL/GenBank/DDBJ databases">
        <title>Rufibacter latericius sp. nov., isolated from water in Baiyang Lake.</title>
        <authorList>
            <person name="Yang Y."/>
        </authorList>
    </citation>
    <scope>NUCLEOTIDE SEQUENCE [LARGE SCALE GENOMIC DNA]</scope>
    <source>
        <strain evidence="1 2">R-22-1c-1</strain>
    </source>
</reference>
<sequence length="140" mass="15795">MEHQKNPGTGGRLLVNEPYLTIRHEILDDTLYADWIGEQTEATVREGCERILRFLAAQNCIKLLNDNTFVTGMWSDAAEWVALDWIPRMYQAGCRFLAHVYSPDIYAKLSADKAISFGIKGVMVATFQGRGAGEEWLRAV</sequence>
<accession>A0A3M9N0U0</accession>
<evidence type="ECO:0008006" key="3">
    <source>
        <dbReference type="Google" id="ProtNLM"/>
    </source>
</evidence>
<dbReference type="OrthoDB" id="893408at2"/>
<dbReference type="AlphaFoldDB" id="A0A3M9N0U0"/>
<dbReference type="Proteomes" id="UP000272117">
    <property type="component" value="Unassembled WGS sequence"/>
</dbReference>
<dbReference type="EMBL" id="RJJD01000001">
    <property type="protein sequence ID" value="RNI31419.1"/>
    <property type="molecule type" value="Genomic_DNA"/>
</dbReference>
<keyword evidence="2" id="KW-1185">Reference proteome</keyword>